<reference evidence="2" key="1">
    <citation type="journal article" date="2021" name="PeerJ">
        <title>Extensive microbial diversity within the chicken gut microbiome revealed by metagenomics and culture.</title>
        <authorList>
            <person name="Gilroy R."/>
            <person name="Ravi A."/>
            <person name="Getino M."/>
            <person name="Pursley I."/>
            <person name="Horton D.L."/>
            <person name="Alikhan N.F."/>
            <person name="Baker D."/>
            <person name="Gharbi K."/>
            <person name="Hall N."/>
            <person name="Watson M."/>
            <person name="Adriaenssens E.M."/>
            <person name="Foster-Nyarko E."/>
            <person name="Jarju S."/>
            <person name="Secka A."/>
            <person name="Antonio M."/>
            <person name="Oren A."/>
            <person name="Chaudhuri R.R."/>
            <person name="La Ragione R."/>
            <person name="Hildebrand F."/>
            <person name="Pallen M.J."/>
        </authorList>
    </citation>
    <scope>NUCLEOTIDE SEQUENCE</scope>
    <source>
        <strain evidence="2">ChiBcec18-1249</strain>
    </source>
</reference>
<dbReference type="EMBL" id="DWZJ01000005">
    <property type="protein sequence ID" value="HJB12196.1"/>
    <property type="molecule type" value="Genomic_DNA"/>
</dbReference>
<keyword evidence="1" id="KW-1133">Transmembrane helix</keyword>
<feature type="transmembrane region" description="Helical" evidence="1">
    <location>
        <begin position="61"/>
        <end position="86"/>
    </location>
</feature>
<evidence type="ECO:0000256" key="1">
    <source>
        <dbReference type="SAM" id="Phobius"/>
    </source>
</evidence>
<dbReference type="AlphaFoldDB" id="A0A9D2LH55"/>
<keyword evidence="1" id="KW-0812">Transmembrane</keyword>
<name>A0A9D2LH55_9FIRM</name>
<evidence type="ECO:0000313" key="3">
    <source>
        <dbReference type="Proteomes" id="UP000823824"/>
    </source>
</evidence>
<protein>
    <recommendedName>
        <fullName evidence="4">YcxB-like protein domain-containing protein</fullName>
    </recommendedName>
</protein>
<organism evidence="2 3">
    <name type="scientific">Candidatus Oscillibacter excrementigallinarum</name>
    <dbReference type="NCBI Taxonomy" id="2838716"/>
    <lineage>
        <taxon>Bacteria</taxon>
        <taxon>Bacillati</taxon>
        <taxon>Bacillota</taxon>
        <taxon>Clostridia</taxon>
        <taxon>Eubacteriales</taxon>
        <taxon>Oscillospiraceae</taxon>
        <taxon>Oscillibacter</taxon>
    </lineage>
</organism>
<feature type="transmembrane region" description="Helical" evidence="1">
    <location>
        <begin position="31"/>
        <end position="49"/>
    </location>
</feature>
<reference evidence="2" key="2">
    <citation type="submission" date="2021-04" db="EMBL/GenBank/DDBJ databases">
        <authorList>
            <person name="Gilroy R."/>
        </authorList>
    </citation>
    <scope>NUCLEOTIDE SEQUENCE</scope>
    <source>
        <strain evidence="2">ChiBcec18-1249</strain>
    </source>
</reference>
<accession>A0A9D2LH55</accession>
<keyword evidence="1" id="KW-0472">Membrane</keyword>
<proteinExistence type="predicted"/>
<evidence type="ECO:0000313" key="2">
    <source>
        <dbReference type="EMBL" id="HJB12196.1"/>
    </source>
</evidence>
<gene>
    <name evidence="2" type="ORF">H9787_00630</name>
</gene>
<comment type="caution">
    <text evidence="2">The sequence shown here is derived from an EMBL/GenBank/DDBJ whole genome shotgun (WGS) entry which is preliminary data.</text>
</comment>
<evidence type="ECO:0008006" key="4">
    <source>
        <dbReference type="Google" id="ProtNLM"/>
    </source>
</evidence>
<sequence length="169" mass="19792">MRFEAEMKLNYRQLLALYTVSEKLFRRKQMLIYRVIFLAVGIWRTWTVAEDILADGMSFERFGYTVIGILFLVAGLIPNLASAAIARMRMVYSGKIQFMDSCLYEVIGNKKVRHNYDKIYALVYYRGYDFLFLDPAASLIVKLDDVPGQDPEELRKFLSEKCQKPYQRV</sequence>
<dbReference type="Proteomes" id="UP000823824">
    <property type="component" value="Unassembled WGS sequence"/>
</dbReference>